<keyword evidence="1" id="KW-1133">Transmembrane helix</keyword>
<proteinExistence type="predicted"/>
<keyword evidence="1" id="KW-0472">Membrane</keyword>
<evidence type="ECO:0000256" key="1">
    <source>
        <dbReference type="SAM" id="Phobius"/>
    </source>
</evidence>
<dbReference type="AlphaFoldDB" id="Q0AN51"/>
<dbReference type="InterPro" id="IPR007498">
    <property type="entry name" value="PqiA-like"/>
</dbReference>
<feature type="transmembrane region" description="Helical" evidence="1">
    <location>
        <begin position="44"/>
        <end position="67"/>
    </location>
</feature>
<dbReference type="HOGENOM" id="CLU_1370786_0_0_5"/>
<evidence type="ECO:0000313" key="2">
    <source>
        <dbReference type="EMBL" id="ABI66286.1"/>
    </source>
</evidence>
<feature type="transmembrane region" description="Helical" evidence="1">
    <location>
        <begin position="174"/>
        <end position="195"/>
    </location>
</feature>
<protein>
    <submittedName>
        <fullName evidence="2">Paraquat-inducible protein A</fullName>
    </submittedName>
</protein>
<organism evidence="2 3">
    <name type="scientific">Maricaulis maris (strain MCS10)</name>
    <name type="common">Caulobacter maris</name>
    <dbReference type="NCBI Taxonomy" id="394221"/>
    <lineage>
        <taxon>Bacteria</taxon>
        <taxon>Pseudomonadati</taxon>
        <taxon>Pseudomonadota</taxon>
        <taxon>Alphaproteobacteria</taxon>
        <taxon>Maricaulales</taxon>
        <taxon>Maricaulaceae</taxon>
        <taxon>Maricaulis</taxon>
    </lineage>
</organism>
<accession>Q0AN51</accession>
<keyword evidence="1" id="KW-0812">Transmembrane</keyword>
<dbReference type="Pfam" id="PF04403">
    <property type="entry name" value="PqiA"/>
    <property type="match status" value="1"/>
</dbReference>
<feature type="transmembrane region" description="Helical" evidence="1">
    <location>
        <begin position="144"/>
        <end position="162"/>
    </location>
</feature>
<dbReference type="EMBL" id="CP000449">
    <property type="protein sequence ID" value="ABI66286.1"/>
    <property type="molecule type" value="Genomic_DNA"/>
</dbReference>
<dbReference type="KEGG" id="mmr:Mmar10_1994"/>
<dbReference type="Proteomes" id="UP000001964">
    <property type="component" value="Chromosome"/>
</dbReference>
<dbReference type="OrthoDB" id="5372500at2"/>
<gene>
    <name evidence="2" type="ordered locus">Mmar10_1994</name>
</gene>
<reference evidence="2 3" key="1">
    <citation type="submission" date="2006-08" db="EMBL/GenBank/DDBJ databases">
        <title>Complete sequence of Maricaulis maris MCS10.</title>
        <authorList>
            <consortium name="US DOE Joint Genome Institute"/>
            <person name="Copeland A."/>
            <person name="Lucas S."/>
            <person name="Lapidus A."/>
            <person name="Barry K."/>
            <person name="Detter J.C."/>
            <person name="Glavina del Rio T."/>
            <person name="Hammon N."/>
            <person name="Israni S."/>
            <person name="Dalin E."/>
            <person name="Tice H."/>
            <person name="Pitluck S."/>
            <person name="Saunders E."/>
            <person name="Brettin T."/>
            <person name="Bruce D."/>
            <person name="Han C."/>
            <person name="Tapia R."/>
            <person name="Gilna P."/>
            <person name="Schmutz J."/>
            <person name="Larimer F."/>
            <person name="Land M."/>
            <person name="Hauser L."/>
            <person name="Kyrpides N."/>
            <person name="Mikhailova N."/>
            <person name="Viollier P."/>
            <person name="Stephens C."/>
            <person name="Richardson P."/>
        </authorList>
    </citation>
    <scope>NUCLEOTIDE SEQUENCE [LARGE SCALE GENOMIC DNA]</scope>
    <source>
        <strain evidence="2 3">MCS10</strain>
    </source>
</reference>
<feature type="transmembrane region" description="Helical" evidence="1">
    <location>
        <begin position="94"/>
        <end position="114"/>
    </location>
</feature>
<sequence>MISRQGHARQWVSGYRIFCCCRRHSALFVGLNARMNLTETRKPTSLTTGILLIASVLFVPGLTLSAIETRHLGLWGDDHSILGLAITLATEGDWLLAATVSLFSIGFPLTKLIWMWRIQVFPGGMATDSGAVRRKGSLKWLERLGKWSMADVLVIALIVFSLRGNLLLEARPLFGAGCFALSTLIAMWAAGRIVAEQAD</sequence>
<keyword evidence="3" id="KW-1185">Reference proteome</keyword>
<name>Q0AN51_MARMM</name>
<dbReference type="eggNOG" id="COG2995">
    <property type="taxonomic scope" value="Bacteria"/>
</dbReference>
<evidence type="ECO:0000313" key="3">
    <source>
        <dbReference type="Proteomes" id="UP000001964"/>
    </source>
</evidence>
<dbReference type="STRING" id="394221.Mmar10_1994"/>